<dbReference type="OrthoDB" id="4690547at2"/>
<dbReference type="Gene3D" id="3.40.50.720">
    <property type="entry name" value="NAD(P)-binding Rossmann-like Domain"/>
    <property type="match status" value="1"/>
</dbReference>
<comment type="similarity">
    <text evidence="1 3">Belongs to the short-chain dehydrogenases/reductases (SDR) family.</text>
</comment>
<dbReference type="PANTHER" id="PTHR44196">
    <property type="entry name" value="DEHYDROGENASE/REDUCTASE SDR FAMILY MEMBER 7B"/>
    <property type="match status" value="1"/>
</dbReference>
<dbReference type="NCBIfam" id="NF004196">
    <property type="entry name" value="PRK05650.1"/>
    <property type="match status" value="1"/>
</dbReference>
<reference evidence="4 5" key="1">
    <citation type="submission" date="2018-07" db="EMBL/GenBank/DDBJ databases">
        <title>Genome sequencing of Moraxellaceae gen. HYN0046.</title>
        <authorList>
            <person name="Kim M."/>
            <person name="Yi H."/>
        </authorList>
    </citation>
    <scope>NUCLEOTIDE SEQUENCE [LARGE SCALE GENOMIC DNA]</scope>
    <source>
        <strain evidence="4 5">HYN0046</strain>
    </source>
</reference>
<dbReference type="InterPro" id="IPR036291">
    <property type="entry name" value="NAD(P)-bd_dom_sf"/>
</dbReference>
<dbReference type="GO" id="GO:0016020">
    <property type="term" value="C:membrane"/>
    <property type="evidence" value="ECO:0007669"/>
    <property type="project" value="TreeGrafter"/>
</dbReference>
<dbReference type="AlphaFoldDB" id="A0A345P7M5"/>
<dbReference type="PRINTS" id="PR00080">
    <property type="entry name" value="SDRFAMILY"/>
</dbReference>
<dbReference type="CDD" id="cd05233">
    <property type="entry name" value="SDR_c"/>
    <property type="match status" value="1"/>
</dbReference>
<evidence type="ECO:0000256" key="2">
    <source>
        <dbReference type="ARBA" id="ARBA00023002"/>
    </source>
</evidence>
<protein>
    <submittedName>
        <fullName evidence="4">Short chain dehydrogenase</fullName>
    </submittedName>
</protein>
<gene>
    <name evidence="4" type="ORF">HYN46_10800</name>
</gene>
<proteinExistence type="inferred from homology"/>
<dbReference type="Proteomes" id="UP000253940">
    <property type="component" value="Chromosome"/>
</dbReference>
<dbReference type="PRINTS" id="PR00081">
    <property type="entry name" value="GDHRDH"/>
</dbReference>
<keyword evidence="5" id="KW-1185">Reference proteome</keyword>
<dbReference type="KEGG" id="mbah:HYN46_10800"/>
<name>A0A345P7M5_9GAMM</name>
<dbReference type="InterPro" id="IPR002347">
    <property type="entry name" value="SDR_fam"/>
</dbReference>
<dbReference type="PANTHER" id="PTHR44196:SF1">
    <property type="entry name" value="DEHYDROGENASE_REDUCTASE SDR FAMILY MEMBER 7B"/>
    <property type="match status" value="1"/>
</dbReference>
<dbReference type="SUPFAM" id="SSF51735">
    <property type="entry name" value="NAD(P)-binding Rossmann-fold domains"/>
    <property type="match status" value="1"/>
</dbReference>
<dbReference type="RefSeq" id="WP_114899393.1">
    <property type="nucleotide sequence ID" value="NZ_CP031222.1"/>
</dbReference>
<evidence type="ECO:0000313" key="5">
    <source>
        <dbReference type="Proteomes" id="UP000253940"/>
    </source>
</evidence>
<organism evidence="4 5">
    <name type="scientific">Aquirhabdus parva</name>
    <dbReference type="NCBI Taxonomy" id="2283318"/>
    <lineage>
        <taxon>Bacteria</taxon>
        <taxon>Pseudomonadati</taxon>
        <taxon>Pseudomonadota</taxon>
        <taxon>Gammaproteobacteria</taxon>
        <taxon>Moraxellales</taxon>
        <taxon>Moraxellaceae</taxon>
        <taxon>Aquirhabdus</taxon>
    </lineage>
</organism>
<evidence type="ECO:0000313" key="4">
    <source>
        <dbReference type="EMBL" id="AXI03284.1"/>
    </source>
</evidence>
<keyword evidence="2" id="KW-0560">Oxidoreductase</keyword>
<evidence type="ECO:0000256" key="3">
    <source>
        <dbReference type="RuleBase" id="RU000363"/>
    </source>
</evidence>
<evidence type="ECO:0000256" key="1">
    <source>
        <dbReference type="ARBA" id="ARBA00006484"/>
    </source>
</evidence>
<dbReference type="FunFam" id="3.40.50.720:FF:000084">
    <property type="entry name" value="Short-chain dehydrogenase reductase"/>
    <property type="match status" value="1"/>
</dbReference>
<dbReference type="GO" id="GO:0016491">
    <property type="term" value="F:oxidoreductase activity"/>
    <property type="evidence" value="ECO:0007669"/>
    <property type="project" value="UniProtKB-KW"/>
</dbReference>
<dbReference type="Pfam" id="PF00106">
    <property type="entry name" value="adh_short"/>
    <property type="match status" value="1"/>
</dbReference>
<sequence length="277" mass="30641">MSTLSSKTKRVFITGGASGLGRALAFHYAHAGCQVCIADVSDARGEETRQELQRISPSTEMLYRHADVTHEEDLQIIADELNQRWGGLDVLINNAGVAQAGAIEDVLLSDWEWILNINLLGVVRGCKVFTPIFKRQGHGHIVNIASMAGLLDVPRMASYNVSKAAVVALSGTLEQELMDAGIHVSVVCPSFFQTNLEETMRTTDPSLKKMMGKLLSSGKLSAEQVAEKIVLGVEKHESYILPHIAGERLWLAKRYLPQRLYSKLFQRSVSRMKPRKN</sequence>
<accession>A0A345P7M5</accession>
<dbReference type="EMBL" id="CP031222">
    <property type="protein sequence ID" value="AXI03284.1"/>
    <property type="molecule type" value="Genomic_DNA"/>
</dbReference>